<dbReference type="Proteomes" id="UP000572007">
    <property type="component" value="Unassembled WGS sequence"/>
</dbReference>
<keyword evidence="2" id="KW-1185">Reference proteome</keyword>
<protein>
    <submittedName>
        <fullName evidence="1">Uncharacterized protein</fullName>
    </submittedName>
</protein>
<dbReference type="RefSeq" id="WP_067641818.1">
    <property type="nucleotide sequence ID" value="NZ_JAAXOM010000002.1"/>
</dbReference>
<accession>A0A846W494</accession>
<comment type="caution">
    <text evidence="1">The sequence shown here is derived from an EMBL/GenBank/DDBJ whole genome shotgun (WGS) entry which is preliminary data.</text>
</comment>
<sequence>MTEPIVTSKDELTLITSEFEKQVEKWKAAPDKINETVDDLKWYNPSMWAAITSTRDSIQDQLVILLDKLNEAGEGIGAPFLFIDLAHSWTIAGNIVGKATNYTKDPEISLDGSWEGSAYDAFKAVRESQQTAMASTKEMCQKVHTELLTLAAEGRVFYKSIVDGTAPLLTEYGEGLTETATGVGALWGINKINDAVVNTVGLVTRTITGFIELQSKVVISSNELRGLTQHPAGFVTKNGLDHWPGAVTDGYDQERDGWEART</sequence>
<dbReference type="AlphaFoldDB" id="A0A846W494"/>
<gene>
    <name evidence="1" type="ORF">HGA10_11825</name>
</gene>
<evidence type="ECO:0000313" key="2">
    <source>
        <dbReference type="Proteomes" id="UP000572007"/>
    </source>
</evidence>
<name>A0A846W494_9NOCA</name>
<organism evidence="1 2">
    <name type="scientific">Nocardia coubleae</name>
    <dbReference type="NCBI Taxonomy" id="356147"/>
    <lineage>
        <taxon>Bacteria</taxon>
        <taxon>Bacillati</taxon>
        <taxon>Actinomycetota</taxon>
        <taxon>Actinomycetes</taxon>
        <taxon>Mycobacteriales</taxon>
        <taxon>Nocardiaceae</taxon>
        <taxon>Nocardia</taxon>
    </lineage>
</organism>
<evidence type="ECO:0000313" key="1">
    <source>
        <dbReference type="EMBL" id="NKX88001.1"/>
    </source>
</evidence>
<proteinExistence type="predicted"/>
<dbReference type="EMBL" id="JAAXOM010000002">
    <property type="protein sequence ID" value="NKX88001.1"/>
    <property type="molecule type" value="Genomic_DNA"/>
</dbReference>
<reference evidence="1 2" key="1">
    <citation type="submission" date="2020-04" db="EMBL/GenBank/DDBJ databases">
        <title>MicrobeNet Type strains.</title>
        <authorList>
            <person name="Nicholson A.C."/>
        </authorList>
    </citation>
    <scope>NUCLEOTIDE SEQUENCE [LARGE SCALE GENOMIC DNA]</scope>
    <source>
        <strain evidence="1 2">DSM 44960</strain>
    </source>
</reference>